<dbReference type="EMBL" id="CP048222">
    <property type="protein sequence ID" value="QHT71835.1"/>
    <property type="molecule type" value="Genomic_DNA"/>
</dbReference>
<keyword evidence="6 7" id="KW-0472">Membrane</keyword>
<sequence length="125" mass="13296">MTPTLVLRITLAAVFFMHGIPSIFTGAVNNFGNLLNGAGFAPIGLTLAWMIKLSHVACAVLLILNRYIRVATLITIPILVAGIIMIHAAEGWFVVGAGRNGVEFNILLISALVYLAIINKKGIVA</sequence>
<evidence type="ECO:0000256" key="2">
    <source>
        <dbReference type="ARBA" id="ARBA00006679"/>
    </source>
</evidence>
<dbReference type="PANTHER" id="PTHR33452">
    <property type="entry name" value="OXIDOREDUCTASE CATD-RELATED"/>
    <property type="match status" value="1"/>
</dbReference>
<keyword evidence="5 7" id="KW-1133">Transmembrane helix</keyword>
<feature type="transmembrane region" description="Helical" evidence="7">
    <location>
        <begin position="101"/>
        <end position="118"/>
    </location>
</feature>
<accession>A0A6C0GUF2</accession>
<keyword evidence="4 7" id="KW-0812">Transmembrane</keyword>
<dbReference type="Pfam" id="PF07681">
    <property type="entry name" value="DoxX"/>
    <property type="match status" value="1"/>
</dbReference>
<comment type="subcellular location">
    <subcellularLocation>
        <location evidence="1">Cell membrane</location>
        <topology evidence="1">Multi-pass membrane protein</topology>
    </subcellularLocation>
</comment>
<feature type="transmembrane region" description="Helical" evidence="7">
    <location>
        <begin position="70"/>
        <end position="89"/>
    </location>
</feature>
<evidence type="ECO:0000313" key="8">
    <source>
        <dbReference type="EMBL" id="QHT71835.1"/>
    </source>
</evidence>
<evidence type="ECO:0000256" key="7">
    <source>
        <dbReference type="SAM" id="Phobius"/>
    </source>
</evidence>
<dbReference type="AlphaFoldDB" id="A0A6C0GUF2"/>
<proteinExistence type="inferred from homology"/>
<keyword evidence="3" id="KW-1003">Cell membrane</keyword>
<evidence type="ECO:0000256" key="4">
    <source>
        <dbReference type="ARBA" id="ARBA00022692"/>
    </source>
</evidence>
<evidence type="ECO:0000256" key="1">
    <source>
        <dbReference type="ARBA" id="ARBA00004651"/>
    </source>
</evidence>
<dbReference type="GO" id="GO:0005886">
    <property type="term" value="C:plasma membrane"/>
    <property type="evidence" value="ECO:0007669"/>
    <property type="project" value="UniProtKB-SubCell"/>
</dbReference>
<gene>
    <name evidence="8" type="ORF">GXP67_00460</name>
</gene>
<name>A0A6C0GUF2_9BACT</name>
<dbReference type="InterPro" id="IPR051907">
    <property type="entry name" value="DoxX-like_oxidoreductase"/>
</dbReference>
<feature type="transmembrane region" description="Helical" evidence="7">
    <location>
        <begin position="5"/>
        <end position="28"/>
    </location>
</feature>
<feature type="transmembrane region" description="Helical" evidence="7">
    <location>
        <begin position="40"/>
        <end position="63"/>
    </location>
</feature>
<evidence type="ECO:0000313" key="9">
    <source>
        <dbReference type="Proteomes" id="UP000480178"/>
    </source>
</evidence>
<dbReference type="InterPro" id="IPR032808">
    <property type="entry name" value="DoxX"/>
</dbReference>
<evidence type="ECO:0000256" key="5">
    <source>
        <dbReference type="ARBA" id="ARBA00022989"/>
    </source>
</evidence>
<dbReference type="PANTHER" id="PTHR33452:SF1">
    <property type="entry name" value="INNER MEMBRANE PROTEIN YPHA-RELATED"/>
    <property type="match status" value="1"/>
</dbReference>
<dbReference type="Proteomes" id="UP000480178">
    <property type="component" value="Chromosome"/>
</dbReference>
<organism evidence="8 9">
    <name type="scientific">Rhodocytophaga rosea</name>
    <dbReference type="NCBI Taxonomy" id="2704465"/>
    <lineage>
        <taxon>Bacteria</taxon>
        <taxon>Pseudomonadati</taxon>
        <taxon>Bacteroidota</taxon>
        <taxon>Cytophagia</taxon>
        <taxon>Cytophagales</taxon>
        <taxon>Rhodocytophagaceae</taxon>
        <taxon>Rhodocytophaga</taxon>
    </lineage>
</organism>
<reference evidence="8 9" key="1">
    <citation type="submission" date="2020-01" db="EMBL/GenBank/DDBJ databases">
        <authorList>
            <person name="Kim M.K."/>
        </authorList>
    </citation>
    <scope>NUCLEOTIDE SEQUENCE [LARGE SCALE GENOMIC DNA]</scope>
    <source>
        <strain evidence="8 9">172606-1</strain>
    </source>
</reference>
<keyword evidence="9" id="KW-1185">Reference proteome</keyword>
<evidence type="ECO:0000256" key="3">
    <source>
        <dbReference type="ARBA" id="ARBA00022475"/>
    </source>
</evidence>
<dbReference type="KEGG" id="rhoz:GXP67_00460"/>
<evidence type="ECO:0000256" key="6">
    <source>
        <dbReference type="ARBA" id="ARBA00023136"/>
    </source>
</evidence>
<comment type="similarity">
    <text evidence="2">Belongs to the DoxX family.</text>
</comment>
<protein>
    <submittedName>
        <fullName evidence="8">DoxX family protein</fullName>
    </submittedName>
</protein>